<organism evidence="3 4">
    <name type="scientific">Duganella alba</name>
    <dbReference type="NCBI Taxonomy" id="2666081"/>
    <lineage>
        <taxon>Bacteria</taxon>
        <taxon>Pseudomonadati</taxon>
        <taxon>Pseudomonadota</taxon>
        <taxon>Betaproteobacteria</taxon>
        <taxon>Burkholderiales</taxon>
        <taxon>Oxalobacteraceae</taxon>
        <taxon>Telluria group</taxon>
        <taxon>Duganella</taxon>
    </lineage>
</organism>
<protein>
    <submittedName>
        <fullName evidence="3">Pilus assembly protein</fullName>
    </submittedName>
</protein>
<feature type="transmembrane region" description="Helical" evidence="1">
    <location>
        <begin position="12"/>
        <end position="30"/>
    </location>
</feature>
<comment type="caution">
    <text evidence="3">The sequence shown here is derived from an EMBL/GenBank/DDBJ whole genome shotgun (WGS) entry which is preliminary data.</text>
</comment>
<keyword evidence="1" id="KW-1133">Transmembrane helix</keyword>
<evidence type="ECO:0000313" key="3">
    <source>
        <dbReference type="EMBL" id="MRX07439.1"/>
    </source>
</evidence>
<dbReference type="AlphaFoldDB" id="A0A6L5QCT5"/>
<dbReference type="InterPro" id="IPR012495">
    <property type="entry name" value="TadE-like_dom"/>
</dbReference>
<proteinExistence type="predicted"/>
<evidence type="ECO:0000313" key="4">
    <source>
        <dbReference type="Proteomes" id="UP000481037"/>
    </source>
</evidence>
<feature type="domain" description="TadE-like" evidence="2">
    <location>
        <begin position="9"/>
        <end position="50"/>
    </location>
</feature>
<dbReference type="RefSeq" id="WP_154362987.1">
    <property type="nucleotide sequence ID" value="NZ_WKJM01000004.1"/>
</dbReference>
<sequence>MRTNERQRGATAAEFALCAVIFFGAVFFLIELARALYLLNTLQEATRRAAALAAVSDFSDPAAMDRVRQAAVLRDGPGALPLGAPVTDAHIRIDYLSLARTASGVMTMTPIPAASLPACPARARIQCVANPNGDSCIRFVRVRLCAPGAGDCQAVPYQPLLPLTAIKLPLPQVAATAKAESLGFQPGSALCP</sequence>
<evidence type="ECO:0000256" key="1">
    <source>
        <dbReference type="SAM" id="Phobius"/>
    </source>
</evidence>
<keyword evidence="4" id="KW-1185">Reference proteome</keyword>
<dbReference type="EMBL" id="WKJM01000004">
    <property type="protein sequence ID" value="MRX07439.1"/>
    <property type="molecule type" value="Genomic_DNA"/>
</dbReference>
<dbReference type="Pfam" id="PF07811">
    <property type="entry name" value="TadE"/>
    <property type="match status" value="1"/>
</dbReference>
<keyword evidence="1" id="KW-0812">Transmembrane</keyword>
<accession>A0A6L5QCT5</accession>
<keyword evidence="1" id="KW-0472">Membrane</keyword>
<reference evidence="3 4" key="1">
    <citation type="submission" date="2019-11" db="EMBL/GenBank/DDBJ databases">
        <title>Novel species isolated from a subtropical stream in China.</title>
        <authorList>
            <person name="Lu H."/>
        </authorList>
    </citation>
    <scope>NUCLEOTIDE SEQUENCE [LARGE SCALE GENOMIC DNA]</scope>
    <source>
        <strain evidence="3 4">FT25W</strain>
    </source>
</reference>
<gene>
    <name evidence="3" type="ORF">GJ697_06305</name>
</gene>
<name>A0A6L5QCT5_9BURK</name>
<dbReference type="Proteomes" id="UP000481037">
    <property type="component" value="Unassembled WGS sequence"/>
</dbReference>
<evidence type="ECO:0000259" key="2">
    <source>
        <dbReference type="Pfam" id="PF07811"/>
    </source>
</evidence>